<protein>
    <submittedName>
        <fullName evidence="2">Uncharacterized protein</fullName>
    </submittedName>
</protein>
<evidence type="ECO:0000256" key="1">
    <source>
        <dbReference type="SAM" id="MobiDB-lite"/>
    </source>
</evidence>
<dbReference type="Proteomes" id="UP001362999">
    <property type="component" value="Unassembled WGS sequence"/>
</dbReference>
<accession>A0AAW0AD30</accession>
<dbReference type="AlphaFoldDB" id="A0AAW0AD30"/>
<feature type="compositionally biased region" description="Low complexity" evidence="1">
    <location>
        <begin position="167"/>
        <end position="178"/>
    </location>
</feature>
<feature type="region of interest" description="Disordered" evidence="1">
    <location>
        <begin position="165"/>
        <end position="261"/>
    </location>
</feature>
<name>A0AAW0AD30_9AGAR</name>
<evidence type="ECO:0000313" key="2">
    <source>
        <dbReference type="EMBL" id="KAK7006754.1"/>
    </source>
</evidence>
<feature type="compositionally biased region" description="Low complexity" evidence="1">
    <location>
        <begin position="230"/>
        <end position="248"/>
    </location>
</feature>
<keyword evidence="3" id="KW-1185">Reference proteome</keyword>
<feature type="compositionally biased region" description="Polar residues" evidence="1">
    <location>
        <begin position="199"/>
        <end position="219"/>
    </location>
</feature>
<comment type="caution">
    <text evidence="2">The sequence shown here is derived from an EMBL/GenBank/DDBJ whole genome shotgun (WGS) entry which is preliminary data.</text>
</comment>
<evidence type="ECO:0000313" key="3">
    <source>
        <dbReference type="Proteomes" id="UP001362999"/>
    </source>
</evidence>
<organism evidence="2 3">
    <name type="scientific">Favolaschia claudopus</name>
    <dbReference type="NCBI Taxonomy" id="2862362"/>
    <lineage>
        <taxon>Eukaryota</taxon>
        <taxon>Fungi</taxon>
        <taxon>Dikarya</taxon>
        <taxon>Basidiomycota</taxon>
        <taxon>Agaricomycotina</taxon>
        <taxon>Agaricomycetes</taxon>
        <taxon>Agaricomycetidae</taxon>
        <taxon>Agaricales</taxon>
        <taxon>Marasmiineae</taxon>
        <taxon>Mycenaceae</taxon>
        <taxon>Favolaschia</taxon>
    </lineage>
</organism>
<reference evidence="2 3" key="1">
    <citation type="journal article" date="2024" name="J Genomics">
        <title>Draft genome sequencing and assembly of Favolaschia claudopus CIRM-BRFM 2984 isolated from oak limbs.</title>
        <authorList>
            <person name="Navarro D."/>
            <person name="Drula E."/>
            <person name="Chaduli D."/>
            <person name="Cazenave R."/>
            <person name="Ahrendt S."/>
            <person name="Wang J."/>
            <person name="Lipzen A."/>
            <person name="Daum C."/>
            <person name="Barry K."/>
            <person name="Grigoriev I.V."/>
            <person name="Favel A."/>
            <person name="Rosso M.N."/>
            <person name="Martin F."/>
        </authorList>
    </citation>
    <scope>NUCLEOTIDE SEQUENCE [LARGE SCALE GENOMIC DNA]</scope>
    <source>
        <strain evidence="2 3">CIRM-BRFM 2984</strain>
    </source>
</reference>
<proteinExistence type="predicted"/>
<gene>
    <name evidence="2" type="ORF">R3P38DRAFT_3366826</name>
</gene>
<dbReference type="EMBL" id="JAWWNJ010000075">
    <property type="protein sequence ID" value="KAK7006754.1"/>
    <property type="molecule type" value="Genomic_DNA"/>
</dbReference>
<sequence length="261" mass="28703">MLWTSAVACCAHDLLKLWSDSELNQSFTMGRWTQYDEDSYRLPSGTTRIGYDADTGCYSYRDASGRTYTGEPGSRYGPMHPEGTEFGPKRVLVPVTERAPKESVRRRFSLPMPDVSAALRNLRRSMTVRQHRDESSDDEEFVSVRAPSYKDLSNLPIAARFMASRDSPPALQPSSPSSTAPPAPPPKESKKRRHASEHIPSTSSSIPNDASQKSTQQPLPSKRRSASEHIPSSRLSSASSAPAPISRDAPLDFSTTVSESS</sequence>